<feature type="domain" description="PPM-type phosphatase" evidence="2">
    <location>
        <begin position="1"/>
        <end position="186"/>
    </location>
</feature>
<evidence type="ECO:0000313" key="4">
    <source>
        <dbReference type="Proteomes" id="UP000254978"/>
    </source>
</evidence>
<proteinExistence type="predicted"/>
<keyword evidence="4" id="KW-1185">Reference proteome</keyword>
<dbReference type="InterPro" id="IPR001932">
    <property type="entry name" value="PPM-type_phosphatase-like_dom"/>
</dbReference>
<gene>
    <name evidence="3" type="ORF">NCTC10821_06205</name>
</gene>
<evidence type="ECO:0000259" key="2">
    <source>
        <dbReference type="SMART" id="SM00331"/>
    </source>
</evidence>
<evidence type="ECO:0000313" key="3">
    <source>
        <dbReference type="EMBL" id="STZ62636.1"/>
    </source>
</evidence>
<organism evidence="3 4">
    <name type="scientific">Mycolicibacterium tokaiense</name>
    <dbReference type="NCBI Taxonomy" id="39695"/>
    <lineage>
        <taxon>Bacteria</taxon>
        <taxon>Bacillati</taxon>
        <taxon>Actinomycetota</taxon>
        <taxon>Actinomycetes</taxon>
        <taxon>Mycobacteriales</taxon>
        <taxon>Mycobacteriaceae</taxon>
        <taxon>Mycolicibacterium</taxon>
    </lineage>
</organism>
<name>A0A378TSM2_9MYCO</name>
<dbReference type="PANTHER" id="PTHR43156:SF2">
    <property type="entry name" value="STAGE II SPORULATION PROTEIN E"/>
    <property type="match status" value="1"/>
</dbReference>
<dbReference type="PANTHER" id="PTHR43156">
    <property type="entry name" value="STAGE II SPORULATION PROTEIN E-RELATED"/>
    <property type="match status" value="1"/>
</dbReference>
<dbReference type="Gene3D" id="3.60.40.10">
    <property type="entry name" value="PPM-type phosphatase domain"/>
    <property type="match status" value="1"/>
</dbReference>
<keyword evidence="1" id="KW-0378">Hydrolase</keyword>
<sequence>MIGDVAGHGPDEAALGVALRIAWRTLTLAGLRGSDRMGQLGRILHAERATRKIFATVLSLAIPPDSPTITAVRAGHPGMLLHGGGTVEWVEPPGGPALGLRSGSWEATQVALPPGYGLVLLTDGLFEGHSGRGNERLGEDGLLKLARSFADLRGAEFVDALINGAEDLARDHGGLTDDIAVVRVERVTR</sequence>
<dbReference type="EMBL" id="UGQT01000001">
    <property type="protein sequence ID" value="STZ62636.1"/>
    <property type="molecule type" value="Genomic_DNA"/>
</dbReference>
<dbReference type="GO" id="GO:0016791">
    <property type="term" value="F:phosphatase activity"/>
    <property type="evidence" value="ECO:0007669"/>
    <property type="project" value="TreeGrafter"/>
</dbReference>
<protein>
    <submittedName>
        <fullName evidence="3">Response regulator receiver protein</fullName>
    </submittedName>
</protein>
<dbReference type="AlphaFoldDB" id="A0A378TSM2"/>
<dbReference type="SMART" id="SM00331">
    <property type="entry name" value="PP2C_SIG"/>
    <property type="match status" value="1"/>
</dbReference>
<dbReference type="InterPro" id="IPR052016">
    <property type="entry name" value="Bact_Sigma-Reg"/>
</dbReference>
<dbReference type="Proteomes" id="UP000254978">
    <property type="component" value="Unassembled WGS sequence"/>
</dbReference>
<evidence type="ECO:0000256" key="1">
    <source>
        <dbReference type="ARBA" id="ARBA00022801"/>
    </source>
</evidence>
<dbReference type="InterPro" id="IPR036457">
    <property type="entry name" value="PPM-type-like_dom_sf"/>
</dbReference>
<accession>A0A378TSM2</accession>
<dbReference type="Pfam" id="PF07228">
    <property type="entry name" value="SpoIIE"/>
    <property type="match status" value="1"/>
</dbReference>
<reference evidence="3 4" key="1">
    <citation type="submission" date="2018-06" db="EMBL/GenBank/DDBJ databases">
        <authorList>
            <consortium name="Pathogen Informatics"/>
            <person name="Doyle S."/>
        </authorList>
    </citation>
    <scope>NUCLEOTIDE SEQUENCE [LARGE SCALE GENOMIC DNA]</scope>
    <source>
        <strain evidence="3 4">NCTC10821</strain>
    </source>
</reference>